<dbReference type="Proteomes" id="UP000885986">
    <property type="component" value="Unassembled WGS sequence"/>
</dbReference>
<reference evidence="2" key="1">
    <citation type="journal article" date="2020" name="mSystems">
        <title>Genome- and Community-Level Interaction Insights into Carbon Utilization and Element Cycling Functions of Hydrothermarchaeota in Hydrothermal Sediment.</title>
        <authorList>
            <person name="Zhou Z."/>
            <person name="Liu Y."/>
            <person name="Xu W."/>
            <person name="Pan J."/>
            <person name="Luo Z.H."/>
            <person name="Li M."/>
        </authorList>
    </citation>
    <scope>NUCLEOTIDE SEQUENCE [LARGE SCALE GENOMIC DNA]</scope>
    <source>
        <strain evidence="2">SpSt-1224</strain>
    </source>
</reference>
<evidence type="ECO:0000256" key="1">
    <source>
        <dbReference type="SAM" id="Phobius"/>
    </source>
</evidence>
<feature type="transmembrane region" description="Helical" evidence="1">
    <location>
        <begin position="7"/>
        <end position="27"/>
    </location>
</feature>
<name>A0A7C2X9L5_9BACT</name>
<proteinExistence type="predicted"/>
<evidence type="ECO:0008006" key="3">
    <source>
        <dbReference type="Google" id="ProtNLM"/>
    </source>
</evidence>
<protein>
    <recommendedName>
        <fullName evidence="3">Methyl-accepting chemotaxis protein</fullName>
    </recommendedName>
</protein>
<organism evidence="2">
    <name type="scientific">Desulfurivibrio alkaliphilus</name>
    <dbReference type="NCBI Taxonomy" id="427923"/>
    <lineage>
        <taxon>Bacteria</taxon>
        <taxon>Pseudomonadati</taxon>
        <taxon>Thermodesulfobacteriota</taxon>
        <taxon>Desulfobulbia</taxon>
        <taxon>Desulfobulbales</taxon>
        <taxon>Desulfobulbaceae</taxon>
        <taxon>Desulfurivibrio</taxon>
    </lineage>
</organism>
<dbReference type="AlphaFoldDB" id="A0A7C2X9L5"/>
<gene>
    <name evidence="2" type="ORF">ENN98_02970</name>
</gene>
<keyword evidence="1" id="KW-1133">Transmembrane helix</keyword>
<accession>A0A7C2X9L5</accession>
<keyword evidence="1" id="KW-0472">Membrane</keyword>
<keyword evidence="1" id="KW-0812">Transmembrane</keyword>
<dbReference type="EMBL" id="DSDS01000066">
    <property type="protein sequence ID" value="HET97655.1"/>
    <property type="molecule type" value="Genomic_DNA"/>
</dbReference>
<evidence type="ECO:0000313" key="2">
    <source>
        <dbReference type="EMBL" id="HET97655.1"/>
    </source>
</evidence>
<feature type="non-terminal residue" evidence="2">
    <location>
        <position position="81"/>
    </location>
</feature>
<sequence length="81" mass="9152">MGIRMRSVLVMGILGFLAIAVIGFASYRLSIKNAMNEAKIKSEIIMSYAMASREFTRVAQSPLVRQLVEEDRFYPELMSGF</sequence>
<comment type="caution">
    <text evidence="2">The sequence shown here is derived from an EMBL/GenBank/DDBJ whole genome shotgun (WGS) entry which is preliminary data.</text>
</comment>